<reference evidence="1 2" key="1">
    <citation type="journal article" date="2014" name="World J. Microbiol. Biotechnol.">
        <title>Biodiversity and physiological characteristics of Antarctic and Arctic lichens-associated bacteria.</title>
        <authorList>
            <person name="Lee Y.M."/>
            <person name="Kim E.H."/>
            <person name="Lee H.K."/>
            <person name="Hong S.G."/>
        </authorList>
    </citation>
    <scope>NUCLEOTIDE SEQUENCE [LARGE SCALE GENOMIC DNA]</scope>
    <source>
        <strain evidence="1 2">PAMC 26569</strain>
    </source>
</reference>
<keyword evidence="1" id="KW-0456">Lyase</keyword>
<dbReference type="CDD" id="cd06558">
    <property type="entry name" value="crotonase-like"/>
    <property type="match status" value="1"/>
</dbReference>
<name>A0A6M8HPA4_9PROT</name>
<dbReference type="EC" id="4.2.1.17" evidence="1"/>
<dbReference type="GO" id="GO:0004300">
    <property type="term" value="F:enoyl-CoA hydratase activity"/>
    <property type="evidence" value="ECO:0007669"/>
    <property type="project" value="UniProtKB-EC"/>
</dbReference>
<dbReference type="GO" id="GO:0006635">
    <property type="term" value="P:fatty acid beta-oxidation"/>
    <property type="evidence" value="ECO:0007669"/>
    <property type="project" value="TreeGrafter"/>
</dbReference>
<dbReference type="PANTHER" id="PTHR11941">
    <property type="entry name" value="ENOYL-COA HYDRATASE-RELATED"/>
    <property type="match status" value="1"/>
</dbReference>
<evidence type="ECO:0000313" key="1">
    <source>
        <dbReference type="EMBL" id="QKE90234.1"/>
    </source>
</evidence>
<dbReference type="NCBIfam" id="NF004525">
    <property type="entry name" value="PRK05870.1"/>
    <property type="match status" value="1"/>
</dbReference>
<dbReference type="Proteomes" id="UP000500767">
    <property type="component" value="Chromosome"/>
</dbReference>
<evidence type="ECO:0000313" key="2">
    <source>
        <dbReference type="Proteomes" id="UP000500767"/>
    </source>
</evidence>
<sequence length="248" mass="25753">MSVLSVEVRSGVAVLTLSDPDRRNILSAAMCMALSAAVAEAANDPHVNALLITGAGSAFCAGADLAALEAASKGDDREVLAVYKAFMDVADSVLPTVAVVNGPAVGAGFNLALACDWRIAGARARFDTRFLKLGLHPGGGHGWMLIRAIGWAAASRLLLGGGSADAVEALRIGLVETVAPDDQLLETALASLGDLGRTPRELLLRTKASMRQATKTTHAEAFIHETIEQRWSLGEPAFAAMVARAAAR</sequence>
<proteinExistence type="predicted"/>
<dbReference type="Gene3D" id="3.90.226.10">
    <property type="entry name" value="2-enoyl-CoA Hydratase, Chain A, domain 1"/>
    <property type="match status" value="1"/>
</dbReference>
<dbReference type="SUPFAM" id="SSF52096">
    <property type="entry name" value="ClpP/crotonase"/>
    <property type="match status" value="1"/>
</dbReference>
<dbReference type="EMBL" id="CP053708">
    <property type="protein sequence ID" value="QKE90234.1"/>
    <property type="molecule type" value="Genomic_DNA"/>
</dbReference>
<keyword evidence="2" id="KW-1185">Reference proteome</keyword>
<dbReference type="InterPro" id="IPR001753">
    <property type="entry name" value="Enoyl-CoA_hydra/iso"/>
</dbReference>
<accession>A0A6M8HPA4</accession>
<dbReference type="Pfam" id="PF00378">
    <property type="entry name" value="ECH_1"/>
    <property type="match status" value="1"/>
</dbReference>
<organism evidence="1 2">
    <name type="scientific">Lichenicola cladoniae</name>
    <dbReference type="NCBI Taxonomy" id="1484109"/>
    <lineage>
        <taxon>Bacteria</taxon>
        <taxon>Pseudomonadati</taxon>
        <taxon>Pseudomonadota</taxon>
        <taxon>Alphaproteobacteria</taxon>
        <taxon>Acetobacterales</taxon>
        <taxon>Acetobacteraceae</taxon>
        <taxon>Lichenicola</taxon>
    </lineage>
</organism>
<dbReference type="InterPro" id="IPR029045">
    <property type="entry name" value="ClpP/crotonase-like_dom_sf"/>
</dbReference>
<gene>
    <name evidence="1" type="ORF">HN018_09425</name>
</gene>
<dbReference type="KEGG" id="lck:HN018_09425"/>
<protein>
    <submittedName>
        <fullName evidence="1">Enoyl-CoA hydratase</fullName>
        <ecNumber evidence="1">4.2.1.17</ecNumber>
    </submittedName>
</protein>
<dbReference type="AlphaFoldDB" id="A0A6M8HPA4"/>
<dbReference type="PANTHER" id="PTHR11941:SF54">
    <property type="entry name" value="ENOYL-COA HYDRATASE, MITOCHONDRIAL"/>
    <property type="match status" value="1"/>
</dbReference>
<dbReference type="RefSeq" id="WP_171834085.1">
    <property type="nucleotide sequence ID" value="NZ_CP053708.1"/>
</dbReference>